<reference evidence="9" key="1">
    <citation type="submission" date="2020-05" db="EMBL/GenBank/DDBJ databases">
        <title>Phylogenomic resolution of chytrid fungi.</title>
        <authorList>
            <person name="Stajich J.E."/>
            <person name="Amses K."/>
            <person name="Simmons R."/>
            <person name="Seto K."/>
            <person name="Myers J."/>
            <person name="Bonds A."/>
            <person name="Quandt C.A."/>
            <person name="Barry K."/>
            <person name="Liu P."/>
            <person name="Grigoriev I."/>
            <person name="Longcore J.E."/>
            <person name="James T.Y."/>
        </authorList>
    </citation>
    <scope>NUCLEOTIDE SEQUENCE</scope>
    <source>
        <strain evidence="9">JEL0379</strain>
    </source>
</reference>
<keyword evidence="5 7" id="KW-0472">Membrane</keyword>
<evidence type="ECO:0000313" key="10">
    <source>
        <dbReference type="Proteomes" id="UP001212152"/>
    </source>
</evidence>
<evidence type="ECO:0000256" key="6">
    <source>
        <dbReference type="SAM" id="MobiDB-lite"/>
    </source>
</evidence>
<feature type="transmembrane region" description="Helical" evidence="7">
    <location>
        <begin position="27"/>
        <end position="49"/>
    </location>
</feature>
<feature type="transmembrane region" description="Helical" evidence="7">
    <location>
        <begin position="104"/>
        <end position="121"/>
    </location>
</feature>
<gene>
    <name evidence="9" type="ORF">HDU87_000275</name>
</gene>
<feature type="compositionally biased region" description="Basic and acidic residues" evidence="6">
    <location>
        <begin position="315"/>
        <end position="325"/>
    </location>
</feature>
<evidence type="ECO:0000256" key="2">
    <source>
        <dbReference type="ARBA" id="ARBA00008816"/>
    </source>
</evidence>
<feature type="domain" description="Phosphatidic acid phosphatase type 2/haloperoxidase" evidence="8">
    <location>
        <begin position="105"/>
        <end position="243"/>
    </location>
</feature>
<dbReference type="GO" id="GO:0008195">
    <property type="term" value="F:phosphatidate phosphatase activity"/>
    <property type="evidence" value="ECO:0007669"/>
    <property type="project" value="TreeGrafter"/>
</dbReference>
<evidence type="ECO:0000256" key="4">
    <source>
        <dbReference type="ARBA" id="ARBA00022989"/>
    </source>
</evidence>
<dbReference type="PANTHER" id="PTHR10165:SF203">
    <property type="entry name" value="LIPID PHOSPHATE PHOSPHATASE 3, CHLOROPLASTIC-RELATED"/>
    <property type="match status" value="1"/>
</dbReference>
<feature type="compositionally biased region" description="Low complexity" evidence="6">
    <location>
        <begin position="333"/>
        <end position="344"/>
    </location>
</feature>
<name>A0AAD5XV61_9FUNG</name>
<dbReference type="GO" id="GO:0046839">
    <property type="term" value="P:phospholipid dephosphorylation"/>
    <property type="evidence" value="ECO:0007669"/>
    <property type="project" value="TreeGrafter"/>
</dbReference>
<organism evidence="9 10">
    <name type="scientific">Geranomyces variabilis</name>
    <dbReference type="NCBI Taxonomy" id="109894"/>
    <lineage>
        <taxon>Eukaryota</taxon>
        <taxon>Fungi</taxon>
        <taxon>Fungi incertae sedis</taxon>
        <taxon>Chytridiomycota</taxon>
        <taxon>Chytridiomycota incertae sedis</taxon>
        <taxon>Chytridiomycetes</taxon>
        <taxon>Spizellomycetales</taxon>
        <taxon>Powellomycetaceae</taxon>
        <taxon>Geranomyces</taxon>
    </lineage>
</organism>
<comment type="similarity">
    <text evidence="2">Belongs to the PA-phosphatase related phosphoesterase family.</text>
</comment>
<feature type="transmembrane region" description="Helical" evidence="7">
    <location>
        <begin position="197"/>
        <end position="218"/>
    </location>
</feature>
<accession>A0AAD5XV61</accession>
<dbReference type="AlphaFoldDB" id="A0AAD5XV61"/>
<evidence type="ECO:0000256" key="1">
    <source>
        <dbReference type="ARBA" id="ARBA00004141"/>
    </source>
</evidence>
<comment type="caution">
    <text evidence="9">The sequence shown here is derived from an EMBL/GenBank/DDBJ whole genome shotgun (WGS) entry which is preliminary data.</text>
</comment>
<dbReference type="CDD" id="cd03390">
    <property type="entry name" value="PAP2_containing_1_like"/>
    <property type="match status" value="1"/>
</dbReference>
<dbReference type="InterPro" id="IPR000326">
    <property type="entry name" value="PAP2/HPO"/>
</dbReference>
<evidence type="ECO:0000256" key="3">
    <source>
        <dbReference type="ARBA" id="ARBA00022692"/>
    </source>
</evidence>
<dbReference type="InterPro" id="IPR043216">
    <property type="entry name" value="PAP-like"/>
</dbReference>
<dbReference type="SUPFAM" id="SSF48317">
    <property type="entry name" value="Acid phosphatase/Vanadium-dependent haloperoxidase"/>
    <property type="match status" value="1"/>
</dbReference>
<dbReference type="Gene3D" id="1.20.144.10">
    <property type="entry name" value="Phosphatidic acid phosphatase type 2/haloperoxidase"/>
    <property type="match status" value="1"/>
</dbReference>
<evidence type="ECO:0000313" key="9">
    <source>
        <dbReference type="EMBL" id="KAJ3185651.1"/>
    </source>
</evidence>
<dbReference type="InterPro" id="IPR036938">
    <property type="entry name" value="PAP2/HPO_sf"/>
</dbReference>
<evidence type="ECO:0000259" key="8">
    <source>
        <dbReference type="SMART" id="SM00014"/>
    </source>
</evidence>
<comment type="subcellular location">
    <subcellularLocation>
        <location evidence="1">Membrane</location>
        <topology evidence="1">Multi-pass membrane protein</topology>
    </subcellularLocation>
</comment>
<keyword evidence="4 7" id="KW-1133">Transmembrane helix</keyword>
<protein>
    <recommendedName>
        <fullName evidence="8">Phosphatidic acid phosphatase type 2/haloperoxidase domain-containing protein</fullName>
    </recommendedName>
</protein>
<evidence type="ECO:0000256" key="5">
    <source>
        <dbReference type="ARBA" id="ARBA00023136"/>
    </source>
</evidence>
<feature type="region of interest" description="Disordered" evidence="6">
    <location>
        <begin position="258"/>
        <end position="344"/>
    </location>
</feature>
<feature type="compositionally biased region" description="Gly residues" evidence="6">
    <location>
        <begin position="258"/>
        <end position="267"/>
    </location>
</feature>
<keyword evidence="10" id="KW-1185">Reference proteome</keyword>
<evidence type="ECO:0000256" key="7">
    <source>
        <dbReference type="SAM" id="Phobius"/>
    </source>
</evidence>
<feature type="transmembrane region" description="Helical" evidence="7">
    <location>
        <begin position="69"/>
        <end position="92"/>
    </location>
</feature>
<dbReference type="Proteomes" id="UP001212152">
    <property type="component" value="Unassembled WGS sequence"/>
</dbReference>
<dbReference type="PANTHER" id="PTHR10165">
    <property type="entry name" value="LIPID PHOSPHATE PHOSPHATASE"/>
    <property type="match status" value="1"/>
</dbReference>
<dbReference type="GO" id="GO:0016020">
    <property type="term" value="C:membrane"/>
    <property type="evidence" value="ECO:0007669"/>
    <property type="project" value="UniProtKB-SubCell"/>
</dbReference>
<keyword evidence="3 7" id="KW-0812">Transmembrane</keyword>
<dbReference type="SMART" id="SM00014">
    <property type="entry name" value="acidPPc"/>
    <property type="match status" value="1"/>
</dbReference>
<feature type="transmembrane region" description="Helical" evidence="7">
    <location>
        <begin position="224"/>
        <end position="243"/>
    </location>
</feature>
<feature type="transmembrane region" description="Helical" evidence="7">
    <location>
        <begin position="166"/>
        <end position="185"/>
    </location>
</feature>
<dbReference type="EMBL" id="JADGJQ010000001">
    <property type="protein sequence ID" value="KAJ3185651.1"/>
    <property type="molecule type" value="Genomic_DNA"/>
</dbReference>
<proteinExistence type="inferred from homology"/>
<dbReference type="GO" id="GO:0006644">
    <property type="term" value="P:phospholipid metabolic process"/>
    <property type="evidence" value="ECO:0007669"/>
    <property type="project" value="InterPro"/>
</dbReference>
<sequence length="344" mass="38160">MAPPDHRVHILYESRSNNIFHLLRESWLEWLAVIVLLVASGLLEFVSPFERVAFGVDWQIAYPMSTQTVPTWMLAVLAVGVPVLGIVLVSLLFKRSVFDFHQSFLGLCVALSFTLLFTQIVKVSTGGLRPDFLDRCKPVYAANDVLLRVVSCTGNASDIKEGRKSFFSGHASISWAGLGFLSLYLSRHLNFYKKPLAPKYAITIIPIIVALLISISRVDNFWHHWQDVVVGGIVGAIVAVLSYRSHCAHLEDFAADDGSGGGVGVPGQPGLPRHRPVSREPTGAQFTDFLVSGTSRRSSHFESSDSLRPQSIENMQREDTRDSNHQVDMPLEGRVQQGQQPRVR</sequence>
<dbReference type="Pfam" id="PF01569">
    <property type="entry name" value="PAP2"/>
    <property type="match status" value="1"/>
</dbReference>